<accession>A0AAE8YEZ8</accession>
<organism evidence="1 2">
    <name type="scientific">Burkholderia phage BgManors32</name>
    <dbReference type="NCBI Taxonomy" id="2894335"/>
    <lineage>
        <taxon>Viruses</taxon>
        <taxon>Duplodnaviria</taxon>
        <taxon>Heunggongvirae</taxon>
        <taxon>Uroviricota</taxon>
        <taxon>Caudoviricetes</taxon>
        <taxon>Bigmanorsvirus</taxon>
        <taxon>Bigmanorsvirus bgmanors32</taxon>
    </lineage>
</organism>
<dbReference type="EMBL" id="OK665842">
    <property type="protein sequence ID" value="UEW68645.1"/>
    <property type="molecule type" value="Genomic_DNA"/>
</dbReference>
<evidence type="ECO:0000313" key="2">
    <source>
        <dbReference type="Proteomes" id="UP000828188"/>
    </source>
</evidence>
<dbReference type="Proteomes" id="UP000828188">
    <property type="component" value="Segment"/>
</dbReference>
<name>A0AAE8YEZ8_9CAUD</name>
<evidence type="ECO:0008006" key="3">
    <source>
        <dbReference type="Google" id="ProtNLM"/>
    </source>
</evidence>
<sequence>MAQFVTRVELLNASSDDYEKLHGEMKKRFFERNISGDDGKTYTLPTATYSIDSSLPIEEVRNSAVSAAAETGKVAWVITSGSTLSWSLPIEQ</sequence>
<proteinExistence type="predicted"/>
<keyword evidence="2" id="KW-1185">Reference proteome</keyword>
<reference evidence="1" key="1">
    <citation type="submission" date="2021-10" db="EMBL/GenBank/DDBJ databases">
        <authorList>
            <person name="Gelman D."/>
            <person name="Alkalay-Oren S."/>
            <person name="Coppenhagen-Glazer S."/>
            <person name="Hazan R."/>
        </authorList>
    </citation>
    <scope>NUCLEOTIDE SEQUENCE</scope>
</reference>
<evidence type="ECO:0000313" key="1">
    <source>
        <dbReference type="EMBL" id="UEW68645.1"/>
    </source>
</evidence>
<dbReference type="GeneID" id="77944390"/>
<dbReference type="RefSeq" id="YP_010668247.1">
    <property type="nucleotide sequence ID" value="NC_070955.1"/>
</dbReference>
<dbReference type="KEGG" id="vg:77944390"/>
<protein>
    <recommendedName>
        <fullName evidence="3">DUF2622 domain-containing protein</fullName>
    </recommendedName>
</protein>